<feature type="compositionally biased region" description="Basic and acidic residues" evidence="1">
    <location>
        <begin position="321"/>
        <end position="347"/>
    </location>
</feature>
<dbReference type="EMBL" id="VIIS01000183">
    <property type="protein sequence ID" value="KAF0312249.1"/>
    <property type="molecule type" value="Genomic_DNA"/>
</dbReference>
<name>A0A6A4X445_AMPAM</name>
<comment type="caution">
    <text evidence="3">The sequence shown here is derived from an EMBL/GenBank/DDBJ whole genome shotgun (WGS) entry which is preliminary data.</text>
</comment>
<dbReference type="AlphaFoldDB" id="A0A6A4X445"/>
<evidence type="ECO:0000256" key="2">
    <source>
        <dbReference type="SAM" id="Phobius"/>
    </source>
</evidence>
<sequence length="479" mass="52155">MKGGRAVVLVGIARGGGGGGGGRLGAAAAVPTTESVVTATVAVGGPRQRLTMRVAAAVLLLAGAGSAQVLFSLQRLGDPRALLQLPPITLVRDPTPSAQTEPQLGYKQQVEQRNAECYQQCAKEFANAAGSAAACERGCRLFALGEANEPQLSAGEHRDKCAKGEFTSSRAVTEHRDKYAKDCATAYPVPVEQHSCQSGCLSVYCATAYPVPVEQHSCQSGCHHQRPKQQDEDGAPVVMSVVRKYSFESGDGQQVQRSQSSVLVHDGDQMHVIEGPARVTVSQRGPMTGDGPFPSMLDGMLDRMRQTMQHMLQGISGQPDTEERQEQGQEQPKEAQEAQERQEQALVEQRMEQAEQQLRDRLAQAHRDMFVTGAAARQHESSWRRAWRCTPHYVMLGVLLLGTALVLYTCYCLIVVVRRRRRRELRDQLHVEVAEDLPPKYSLAVAEQEPTKTSEVKDAPPAYSSITAADAELPPKLDV</sequence>
<gene>
    <name evidence="3" type="ORF">FJT64_016974</name>
</gene>
<keyword evidence="2" id="KW-1133">Transmembrane helix</keyword>
<feature type="transmembrane region" description="Helical" evidence="2">
    <location>
        <begin position="393"/>
        <end position="417"/>
    </location>
</feature>
<evidence type="ECO:0000313" key="4">
    <source>
        <dbReference type="Proteomes" id="UP000440578"/>
    </source>
</evidence>
<accession>A0A6A4X445</accession>
<keyword evidence="4" id="KW-1185">Reference proteome</keyword>
<feature type="region of interest" description="Disordered" evidence="1">
    <location>
        <begin position="314"/>
        <end position="347"/>
    </location>
</feature>
<protein>
    <submittedName>
        <fullName evidence="3">Uncharacterized protein</fullName>
    </submittedName>
</protein>
<keyword evidence="2" id="KW-0472">Membrane</keyword>
<reference evidence="3 4" key="1">
    <citation type="submission" date="2019-07" db="EMBL/GenBank/DDBJ databases">
        <title>Draft genome assembly of a fouling barnacle, Amphibalanus amphitrite (Darwin, 1854): The first reference genome for Thecostraca.</title>
        <authorList>
            <person name="Kim W."/>
        </authorList>
    </citation>
    <scope>NUCLEOTIDE SEQUENCE [LARGE SCALE GENOMIC DNA]</scope>
    <source>
        <strain evidence="3">SNU_AA5</strain>
        <tissue evidence="3">Soma without cirri and trophi</tissue>
    </source>
</reference>
<evidence type="ECO:0000313" key="3">
    <source>
        <dbReference type="EMBL" id="KAF0312249.1"/>
    </source>
</evidence>
<organism evidence="3 4">
    <name type="scientific">Amphibalanus amphitrite</name>
    <name type="common">Striped barnacle</name>
    <name type="synonym">Balanus amphitrite</name>
    <dbReference type="NCBI Taxonomy" id="1232801"/>
    <lineage>
        <taxon>Eukaryota</taxon>
        <taxon>Metazoa</taxon>
        <taxon>Ecdysozoa</taxon>
        <taxon>Arthropoda</taxon>
        <taxon>Crustacea</taxon>
        <taxon>Multicrustacea</taxon>
        <taxon>Cirripedia</taxon>
        <taxon>Thoracica</taxon>
        <taxon>Thoracicalcarea</taxon>
        <taxon>Balanomorpha</taxon>
        <taxon>Balanoidea</taxon>
        <taxon>Balanidae</taxon>
        <taxon>Amphibalaninae</taxon>
        <taxon>Amphibalanus</taxon>
    </lineage>
</organism>
<dbReference type="Proteomes" id="UP000440578">
    <property type="component" value="Unassembled WGS sequence"/>
</dbReference>
<dbReference type="OrthoDB" id="6393062at2759"/>
<proteinExistence type="predicted"/>
<keyword evidence="2" id="KW-0812">Transmembrane</keyword>
<evidence type="ECO:0000256" key="1">
    <source>
        <dbReference type="SAM" id="MobiDB-lite"/>
    </source>
</evidence>